<dbReference type="InterPro" id="IPR036390">
    <property type="entry name" value="WH_DNA-bd_sf"/>
</dbReference>
<sequence>MLEYVILGLLIERPMNGYEIKKTIDSTVGLFYKASFGSLYPALKRLAEKGWVSITDTEDAKNKKIATLLPEGKRQFLLWLAEPLQVFRGEPLLKIFFYDYLDPATREERLAEYHSGLHQQLKRLEAVQDIVSKELQEVENPEDHYYRVSMLKYGLRYLNMKEQWINDIKERNDLNHDNISE</sequence>
<dbReference type="InterPro" id="IPR005149">
    <property type="entry name" value="Tscrpt_reg_PadR_N"/>
</dbReference>
<evidence type="ECO:0000259" key="1">
    <source>
        <dbReference type="Pfam" id="PF03551"/>
    </source>
</evidence>
<keyword evidence="4" id="KW-1185">Reference proteome</keyword>
<comment type="caution">
    <text evidence="3">The sequence shown here is derived from an EMBL/GenBank/DDBJ whole genome shotgun (WGS) entry which is preliminary data.</text>
</comment>
<feature type="domain" description="Transcription regulator PadR C-terminal" evidence="2">
    <location>
        <begin position="88"/>
        <end position="170"/>
    </location>
</feature>
<reference evidence="3 4" key="1">
    <citation type="submission" date="2018-12" db="EMBL/GenBank/DDBJ databases">
        <authorList>
            <person name="Sun L."/>
            <person name="Chen Z."/>
        </authorList>
    </citation>
    <scope>NUCLEOTIDE SEQUENCE [LARGE SCALE GENOMIC DNA]</scope>
    <source>
        <strain evidence="3 4">3-5-3</strain>
    </source>
</reference>
<gene>
    <name evidence="3" type="ORF">EJP77_17600</name>
</gene>
<accession>A0A433X2Z6</accession>
<dbReference type="AlphaFoldDB" id="A0A433X2Z6"/>
<protein>
    <submittedName>
        <fullName evidence="3">PadR family transcriptional regulator</fullName>
    </submittedName>
</protein>
<dbReference type="InterPro" id="IPR018309">
    <property type="entry name" value="Tscrpt_reg_PadR_C"/>
</dbReference>
<dbReference type="RefSeq" id="WP_127200568.1">
    <property type="nucleotide sequence ID" value="NZ_RZNX01000010.1"/>
</dbReference>
<name>A0A433X2Z6_9BACL</name>
<dbReference type="SUPFAM" id="SSF46785">
    <property type="entry name" value="Winged helix' DNA-binding domain"/>
    <property type="match status" value="1"/>
</dbReference>
<dbReference type="OrthoDB" id="9783723at2"/>
<dbReference type="PANTHER" id="PTHR43252">
    <property type="entry name" value="TRANSCRIPTIONAL REGULATOR YQJI"/>
    <property type="match status" value="1"/>
</dbReference>
<dbReference type="Gene3D" id="6.10.140.190">
    <property type="match status" value="1"/>
</dbReference>
<dbReference type="Pfam" id="PF03551">
    <property type="entry name" value="PadR"/>
    <property type="match status" value="1"/>
</dbReference>
<dbReference type="InterPro" id="IPR036388">
    <property type="entry name" value="WH-like_DNA-bd_sf"/>
</dbReference>
<evidence type="ECO:0000313" key="3">
    <source>
        <dbReference type="EMBL" id="RUT28429.1"/>
    </source>
</evidence>
<dbReference type="Gene3D" id="1.10.10.10">
    <property type="entry name" value="Winged helix-like DNA-binding domain superfamily/Winged helix DNA-binding domain"/>
    <property type="match status" value="1"/>
</dbReference>
<evidence type="ECO:0000313" key="4">
    <source>
        <dbReference type="Proteomes" id="UP000272464"/>
    </source>
</evidence>
<dbReference type="Proteomes" id="UP000272464">
    <property type="component" value="Unassembled WGS sequence"/>
</dbReference>
<proteinExistence type="predicted"/>
<dbReference type="Pfam" id="PF10400">
    <property type="entry name" value="Vir_act_alpha_C"/>
    <property type="match status" value="1"/>
</dbReference>
<dbReference type="PANTHER" id="PTHR43252:SF6">
    <property type="entry name" value="NEGATIVE TRANSCRIPTION REGULATOR PADR"/>
    <property type="match status" value="1"/>
</dbReference>
<dbReference type="EMBL" id="RZNX01000010">
    <property type="protein sequence ID" value="RUT28429.1"/>
    <property type="molecule type" value="Genomic_DNA"/>
</dbReference>
<evidence type="ECO:0000259" key="2">
    <source>
        <dbReference type="Pfam" id="PF10400"/>
    </source>
</evidence>
<feature type="domain" description="Transcription regulator PadR N-terminal" evidence="1">
    <location>
        <begin position="6"/>
        <end position="75"/>
    </location>
</feature>
<organism evidence="3 4">
    <name type="scientific">Paenibacillus zeisoli</name>
    <dbReference type="NCBI Taxonomy" id="2496267"/>
    <lineage>
        <taxon>Bacteria</taxon>
        <taxon>Bacillati</taxon>
        <taxon>Bacillota</taxon>
        <taxon>Bacilli</taxon>
        <taxon>Bacillales</taxon>
        <taxon>Paenibacillaceae</taxon>
        <taxon>Paenibacillus</taxon>
    </lineage>
</organism>